<evidence type="ECO:0000313" key="8">
    <source>
        <dbReference type="EMBL" id="MTU42124.1"/>
    </source>
</evidence>
<dbReference type="AlphaFoldDB" id="A0A6I3RX89"/>
<dbReference type="CDD" id="cd06261">
    <property type="entry name" value="TM_PBP2"/>
    <property type="match status" value="1"/>
</dbReference>
<keyword evidence="3" id="KW-1003">Cell membrane</keyword>
<proteinExistence type="inferred from homology"/>
<sequence length="278" mass="30349">MKKGSTPILQSKTKLVTCQLLLLVAIFLFWWLMTKPGLIPPFMFQDENQAAFFFGEPVQIGKVIWDWFAVNLEIYPNLAVTLTETVLAFIFGTAAGLLVGLWLALAPTAAAIADPYIKGLNSMPRVILAPIFGVWFGLGIGSKVALGITLVFFIVFFNVYQGVREVSPNVLASARMLGANKTQLLRFVYLPSAMSWVFSSLHSSVGMAFVGAVVGEYLGSASGVGYLILQAESTFDINTVMAGILVLTAFALVLDWMVSLAEHHFMKWQPKGGKSEKL</sequence>
<feature type="transmembrane region" description="Helical" evidence="7">
    <location>
        <begin position="207"/>
        <end position="228"/>
    </location>
</feature>
<evidence type="ECO:0000256" key="6">
    <source>
        <dbReference type="ARBA" id="ARBA00023136"/>
    </source>
</evidence>
<evidence type="ECO:0000256" key="3">
    <source>
        <dbReference type="ARBA" id="ARBA00022475"/>
    </source>
</evidence>
<reference evidence="8 9" key="1">
    <citation type="journal article" date="2019" name="Nat. Med.">
        <title>A library of human gut bacterial isolates paired with longitudinal multiomics data enables mechanistic microbiome research.</title>
        <authorList>
            <person name="Poyet M."/>
            <person name="Groussin M."/>
            <person name="Gibbons S.M."/>
            <person name="Avila-Pacheco J."/>
            <person name="Jiang X."/>
            <person name="Kearney S.M."/>
            <person name="Perrotta A.R."/>
            <person name="Berdy B."/>
            <person name="Zhao S."/>
            <person name="Lieberman T.D."/>
            <person name="Swanson P.K."/>
            <person name="Smith M."/>
            <person name="Roesemann S."/>
            <person name="Alexander J.E."/>
            <person name="Rich S.A."/>
            <person name="Livny J."/>
            <person name="Vlamakis H."/>
            <person name="Clish C."/>
            <person name="Bullock K."/>
            <person name="Deik A."/>
            <person name="Scott J."/>
            <person name="Pierce K.A."/>
            <person name="Xavier R.J."/>
            <person name="Alm E.J."/>
        </authorList>
    </citation>
    <scope>NUCLEOTIDE SEQUENCE [LARGE SCALE GENOMIC DNA]</scope>
    <source>
        <strain evidence="8 9">BIOML-A2</strain>
    </source>
</reference>
<feature type="transmembrane region" description="Helical" evidence="7">
    <location>
        <begin position="144"/>
        <end position="163"/>
    </location>
</feature>
<keyword evidence="4 7" id="KW-0812">Transmembrane</keyword>
<gene>
    <name evidence="8" type="ORF">GMD42_00480</name>
</gene>
<feature type="transmembrane region" description="Helical" evidence="7">
    <location>
        <begin position="12"/>
        <end position="33"/>
    </location>
</feature>
<dbReference type="Gene3D" id="1.10.3720.10">
    <property type="entry name" value="MetI-like"/>
    <property type="match status" value="1"/>
</dbReference>
<comment type="similarity">
    <text evidence="7">Belongs to the binding-protein-dependent transport system permease family.</text>
</comment>
<protein>
    <submittedName>
        <fullName evidence="8">ABC transporter permease subunit</fullName>
    </submittedName>
</protein>
<dbReference type="EMBL" id="WNCL01000001">
    <property type="protein sequence ID" value="MTU42124.1"/>
    <property type="molecule type" value="Genomic_DNA"/>
</dbReference>
<dbReference type="GO" id="GO:0055085">
    <property type="term" value="P:transmembrane transport"/>
    <property type="evidence" value="ECO:0007669"/>
    <property type="project" value="InterPro"/>
</dbReference>
<dbReference type="Pfam" id="PF00528">
    <property type="entry name" value="BPD_transp_1"/>
    <property type="match status" value="1"/>
</dbReference>
<dbReference type="SUPFAM" id="SSF161098">
    <property type="entry name" value="MetI-like"/>
    <property type="match status" value="1"/>
</dbReference>
<comment type="caution">
    <text evidence="8">The sequence shown here is derived from an EMBL/GenBank/DDBJ whole genome shotgun (WGS) entry which is preliminary data.</text>
</comment>
<evidence type="ECO:0000256" key="2">
    <source>
        <dbReference type="ARBA" id="ARBA00022448"/>
    </source>
</evidence>
<feature type="transmembrane region" description="Helical" evidence="7">
    <location>
        <begin position="86"/>
        <end position="110"/>
    </location>
</feature>
<evidence type="ECO:0000256" key="1">
    <source>
        <dbReference type="ARBA" id="ARBA00004651"/>
    </source>
</evidence>
<comment type="subcellular location">
    <subcellularLocation>
        <location evidence="1 7">Cell membrane</location>
        <topology evidence="1 7">Multi-pass membrane protein</topology>
    </subcellularLocation>
</comment>
<dbReference type="PANTHER" id="PTHR30151">
    <property type="entry name" value="ALKANE SULFONATE ABC TRANSPORTER-RELATED, MEMBRANE SUBUNIT"/>
    <property type="match status" value="1"/>
</dbReference>
<dbReference type="PROSITE" id="PS50928">
    <property type="entry name" value="ABC_TM1"/>
    <property type="match status" value="1"/>
</dbReference>
<dbReference type="InterPro" id="IPR000515">
    <property type="entry name" value="MetI-like"/>
</dbReference>
<feature type="transmembrane region" description="Helical" evidence="7">
    <location>
        <begin position="240"/>
        <end position="258"/>
    </location>
</feature>
<accession>A0A6I3RX89</accession>
<keyword evidence="2 7" id="KW-0813">Transport</keyword>
<evidence type="ECO:0000256" key="4">
    <source>
        <dbReference type="ARBA" id="ARBA00022692"/>
    </source>
</evidence>
<keyword evidence="6 7" id="KW-0472">Membrane</keyword>
<keyword evidence="5 7" id="KW-1133">Transmembrane helix</keyword>
<dbReference type="GO" id="GO:0005886">
    <property type="term" value="C:plasma membrane"/>
    <property type="evidence" value="ECO:0007669"/>
    <property type="project" value="UniProtKB-SubCell"/>
</dbReference>
<name>A0A6I3RX89_9BURK</name>
<dbReference type="RefSeq" id="WP_021867302.1">
    <property type="nucleotide sequence ID" value="NZ_CAUABC010000016.1"/>
</dbReference>
<evidence type="ECO:0000256" key="7">
    <source>
        <dbReference type="RuleBase" id="RU363032"/>
    </source>
</evidence>
<organism evidence="8 9">
    <name type="scientific">Parasutterella excrementihominis</name>
    <dbReference type="NCBI Taxonomy" id="487175"/>
    <lineage>
        <taxon>Bacteria</taxon>
        <taxon>Pseudomonadati</taxon>
        <taxon>Pseudomonadota</taxon>
        <taxon>Betaproteobacteria</taxon>
        <taxon>Burkholderiales</taxon>
        <taxon>Sutterellaceae</taxon>
        <taxon>Parasutterella</taxon>
    </lineage>
</organism>
<dbReference type="InterPro" id="IPR035906">
    <property type="entry name" value="MetI-like_sf"/>
</dbReference>
<evidence type="ECO:0000313" key="9">
    <source>
        <dbReference type="Proteomes" id="UP000462362"/>
    </source>
</evidence>
<dbReference type="Proteomes" id="UP000462362">
    <property type="component" value="Unassembled WGS sequence"/>
</dbReference>
<dbReference type="PANTHER" id="PTHR30151:SF20">
    <property type="entry name" value="ABC TRANSPORTER PERMEASE PROTEIN HI_0355-RELATED"/>
    <property type="match status" value="1"/>
</dbReference>
<evidence type="ECO:0000256" key="5">
    <source>
        <dbReference type="ARBA" id="ARBA00022989"/>
    </source>
</evidence>